<sequence length="107" mass="12283">LGWYHPNPSIKIALENVWYRVSLENTLFSSNLSSLHSREMSTSGYQSFSRTSSQIREHYTRGKFGNNRSQEMLVKNIPVQTCEHSLERLVPRCGLVSSNPSYLCSQE</sequence>
<accession>A0A1M7XU00</accession>
<evidence type="ECO:0000313" key="2">
    <source>
        <dbReference type="Proteomes" id="UP000201465"/>
    </source>
</evidence>
<dbReference type="KEGG" id="vg:30523047"/>
<evidence type="ECO:0000313" key="1">
    <source>
        <dbReference type="EMBL" id="SHO33173.1"/>
    </source>
</evidence>
<reference evidence="1 2" key="1">
    <citation type="submission" date="2016-11" db="EMBL/GenBank/DDBJ databases">
        <authorList>
            <consortium name="Urmite Genomes"/>
        </authorList>
    </citation>
    <scope>NUCLEOTIDE SEQUENCE [LARGE SCALE GENOMIC DNA]</scope>
    <source>
        <strain evidence="1 2">A11</strain>
    </source>
</reference>
<keyword evidence="2" id="KW-1185">Reference proteome</keyword>
<name>A0A1M7XU00_9VIRU</name>
<dbReference type="Proteomes" id="UP000201465">
    <property type="component" value="Segment"/>
</dbReference>
<proteinExistence type="predicted"/>
<dbReference type="EMBL" id="LT671577">
    <property type="protein sequence ID" value="SHO33173.1"/>
    <property type="molecule type" value="Genomic_DNA"/>
</dbReference>
<feature type="non-terminal residue" evidence="1">
    <location>
        <position position="1"/>
    </location>
</feature>
<dbReference type="GeneID" id="30523047"/>
<dbReference type="RefSeq" id="YP_009329045.1">
    <property type="nucleotide sequence ID" value="NC_032108.1"/>
</dbReference>
<organism evidence="1 2">
    <name type="scientific">Cedratvirus A11</name>
    <dbReference type="NCBI Taxonomy" id="1903266"/>
    <lineage>
        <taxon>Viruses</taxon>
        <taxon>Pithoviruses</taxon>
        <taxon>Orthocedratvirinae</taxon>
        <taxon>Alphacedratvirus</taxon>
        <taxon>Alphacedratvirus aljazairmassiliense</taxon>
    </lineage>
</organism>
<gene>
    <name evidence="1" type="ORF">BQ3484_105</name>
</gene>
<protein>
    <submittedName>
        <fullName evidence="1">Uncharacterized protein</fullName>
    </submittedName>
</protein>